<dbReference type="GO" id="GO:0005886">
    <property type="term" value="C:plasma membrane"/>
    <property type="evidence" value="ECO:0007669"/>
    <property type="project" value="UniProtKB-SubCell"/>
</dbReference>
<evidence type="ECO:0000256" key="4">
    <source>
        <dbReference type="ARBA" id="ARBA00022692"/>
    </source>
</evidence>
<evidence type="ECO:0000256" key="1">
    <source>
        <dbReference type="ARBA" id="ARBA00004651"/>
    </source>
</evidence>
<dbReference type="NCBIfam" id="TIGR00966">
    <property type="entry name" value="transloc_SecF"/>
    <property type="match status" value="1"/>
</dbReference>
<evidence type="ECO:0000256" key="8">
    <source>
        <dbReference type="ARBA" id="ARBA00023136"/>
    </source>
</evidence>
<dbReference type="Pfam" id="PF07549">
    <property type="entry name" value="Sec_GG"/>
    <property type="match status" value="1"/>
</dbReference>
<evidence type="ECO:0000256" key="9">
    <source>
        <dbReference type="HAMAP-Rule" id="MF_01464"/>
    </source>
</evidence>
<keyword evidence="2 9" id="KW-0813">Transport</keyword>
<dbReference type="InterPro" id="IPR022645">
    <property type="entry name" value="SecD/SecF_bac"/>
</dbReference>
<evidence type="ECO:0000313" key="11">
    <source>
        <dbReference type="EMBL" id="WIM06854.1"/>
    </source>
</evidence>
<proteinExistence type="inferred from homology"/>
<keyword evidence="6 9" id="KW-1133">Transmembrane helix</keyword>
<evidence type="ECO:0000259" key="10">
    <source>
        <dbReference type="Pfam" id="PF02355"/>
    </source>
</evidence>
<dbReference type="Gene3D" id="1.20.1640.10">
    <property type="entry name" value="Multidrug efflux transporter AcrB transmembrane domain"/>
    <property type="match status" value="1"/>
</dbReference>
<comment type="function">
    <text evidence="9">Part of the Sec protein translocase complex. Interacts with the SecYEG preprotein conducting channel. SecDF uses the proton motive force (PMF) to complete protein translocation after the ATP-dependent function of SecA.</text>
</comment>
<keyword evidence="8 9" id="KW-0472">Membrane</keyword>
<dbReference type="InterPro" id="IPR022813">
    <property type="entry name" value="SecD/SecF_arch_bac"/>
</dbReference>
<feature type="transmembrane region" description="Helical" evidence="9">
    <location>
        <begin position="12"/>
        <end position="35"/>
    </location>
</feature>
<keyword evidence="7 9" id="KW-0811">Translocation</keyword>
<dbReference type="NCBIfam" id="TIGR00916">
    <property type="entry name" value="2A0604s01"/>
    <property type="match status" value="1"/>
</dbReference>
<dbReference type="Pfam" id="PF02355">
    <property type="entry name" value="SecD_SecF_C"/>
    <property type="match status" value="1"/>
</dbReference>
<keyword evidence="4 9" id="KW-0812">Transmembrane</keyword>
<organism evidence="11">
    <name type="scientific">Candidatus Nitricoxidivorans perseverans</name>
    <dbReference type="NCBI Taxonomy" id="2975601"/>
    <lineage>
        <taxon>Bacteria</taxon>
        <taxon>Pseudomonadati</taxon>
        <taxon>Pseudomonadota</taxon>
        <taxon>Betaproteobacteria</taxon>
        <taxon>Nitrosomonadales</taxon>
        <taxon>Sterolibacteriaceae</taxon>
        <taxon>Candidatus Nitricoxidivorans</taxon>
    </lineage>
</organism>
<keyword evidence="5 9" id="KW-0653">Protein transport</keyword>
<dbReference type="InterPro" id="IPR005665">
    <property type="entry name" value="SecF_bac"/>
</dbReference>
<dbReference type="FunFam" id="1.20.1640.10:FF:000025">
    <property type="entry name" value="Protein-export membrane protein SecF"/>
    <property type="match status" value="1"/>
</dbReference>
<reference evidence="11" key="1">
    <citation type="journal article" date="2023" name="Nat. Microbiol.">
        <title>Enrichment and characterization of a nitric oxide-reducing microbial community in a continuous bioreactor.</title>
        <authorList>
            <person name="Garrido-Amador P."/>
            <person name="Stortenbeker N."/>
            <person name="Wessels H.J.C.T."/>
            <person name="Speth D.R."/>
            <person name="Garcia-Heredia I."/>
            <person name="Kartal B."/>
        </authorList>
    </citation>
    <scope>NUCLEOTIDE SEQUENCE</scope>
    <source>
        <strain evidence="11">MAG1</strain>
    </source>
</reference>
<dbReference type="Proteomes" id="UP001234916">
    <property type="component" value="Chromosome"/>
</dbReference>
<dbReference type="HAMAP" id="MF_01464_B">
    <property type="entry name" value="SecF_B"/>
    <property type="match status" value="1"/>
</dbReference>
<evidence type="ECO:0000256" key="5">
    <source>
        <dbReference type="ARBA" id="ARBA00022927"/>
    </source>
</evidence>
<dbReference type="SUPFAM" id="SSF82866">
    <property type="entry name" value="Multidrug efflux transporter AcrB transmembrane domain"/>
    <property type="match status" value="1"/>
</dbReference>
<feature type="domain" description="Protein export membrane protein SecD/SecF C-terminal" evidence="10">
    <location>
        <begin position="119"/>
        <end position="294"/>
    </location>
</feature>
<evidence type="ECO:0000256" key="7">
    <source>
        <dbReference type="ARBA" id="ARBA00023010"/>
    </source>
</evidence>
<dbReference type="InterPro" id="IPR048634">
    <property type="entry name" value="SecD_SecF_C"/>
</dbReference>
<name>A0AA49J080_9PROT</name>
<evidence type="ECO:0000256" key="3">
    <source>
        <dbReference type="ARBA" id="ARBA00022475"/>
    </source>
</evidence>
<keyword evidence="3 9" id="KW-1003">Cell membrane</keyword>
<feature type="transmembrane region" description="Helical" evidence="9">
    <location>
        <begin position="164"/>
        <end position="185"/>
    </location>
</feature>
<dbReference type="PANTHER" id="PTHR30081">
    <property type="entry name" value="PROTEIN-EXPORT MEMBRANE PROTEIN SEC"/>
    <property type="match status" value="1"/>
</dbReference>
<dbReference type="GO" id="GO:0006605">
    <property type="term" value="P:protein targeting"/>
    <property type="evidence" value="ECO:0007669"/>
    <property type="project" value="UniProtKB-UniRule"/>
</dbReference>
<dbReference type="GO" id="GO:0043952">
    <property type="term" value="P:protein transport by the Sec complex"/>
    <property type="evidence" value="ECO:0007669"/>
    <property type="project" value="UniProtKB-UniRule"/>
</dbReference>
<dbReference type="KEGG" id="npv:OHM77_06200"/>
<feature type="transmembrane region" description="Helical" evidence="9">
    <location>
        <begin position="140"/>
        <end position="157"/>
    </location>
</feature>
<evidence type="ECO:0000256" key="2">
    <source>
        <dbReference type="ARBA" id="ARBA00022448"/>
    </source>
</evidence>
<comment type="subcellular location">
    <subcellularLocation>
        <location evidence="1 9">Cell membrane</location>
        <topology evidence="1 9">Multi-pass membrane protein</topology>
    </subcellularLocation>
</comment>
<dbReference type="GO" id="GO:0065002">
    <property type="term" value="P:intracellular protein transmembrane transport"/>
    <property type="evidence" value="ECO:0007669"/>
    <property type="project" value="UniProtKB-UniRule"/>
</dbReference>
<dbReference type="GO" id="GO:0015450">
    <property type="term" value="F:protein-transporting ATPase activity"/>
    <property type="evidence" value="ECO:0007669"/>
    <property type="project" value="InterPro"/>
</dbReference>
<protein>
    <recommendedName>
        <fullName evidence="9">Protein-export membrane protein SecF</fullName>
    </recommendedName>
</protein>
<sequence length="318" mass="34872">MEFFRIRKDIPFMRHALAFNIISLITFIAAVFFLATKGLHLSIEFTGGTLMEVGYAQAPALDKLRGQLEADGFTDTQVQNFGSSRDVLIRVPLSRDTETAKVGERVMASLLKVSAGDTAPSLKRVEFVGPQVGKELAEDGALALLLVIIGIVAYLAMRFEWRFAVSAIIANLHDVVIILGFFAFFQWEFSLPVLAAVLAVLGYSVNESVVVFDRVRETFKKKRGITTPEVLNHAITSTISRTIITHGCTQMMVTSMLIFGGAALHYFALALTIGILFGIYSSVLVASPLVMWLGVSREQFIAPKKERIEGMTDDGACV</sequence>
<dbReference type="EMBL" id="CP107246">
    <property type="protein sequence ID" value="WIM06854.1"/>
    <property type="molecule type" value="Genomic_DNA"/>
</dbReference>
<dbReference type="PRINTS" id="PR01755">
    <property type="entry name" value="SECFTRNLCASE"/>
</dbReference>
<feature type="transmembrane region" description="Helical" evidence="9">
    <location>
        <begin position="191"/>
        <end position="212"/>
    </location>
</feature>
<dbReference type="PANTHER" id="PTHR30081:SF8">
    <property type="entry name" value="PROTEIN TRANSLOCASE SUBUNIT SECF"/>
    <property type="match status" value="1"/>
</dbReference>
<dbReference type="InterPro" id="IPR055344">
    <property type="entry name" value="SecD_SecF_C_bact"/>
</dbReference>
<evidence type="ECO:0000256" key="6">
    <source>
        <dbReference type="ARBA" id="ARBA00022989"/>
    </source>
</evidence>
<gene>
    <name evidence="9 11" type="primary">secF</name>
    <name evidence="11" type="ORF">OHM77_06200</name>
</gene>
<dbReference type="InterPro" id="IPR022646">
    <property type="entry name" value="SecD/SecF_CS"/>
</dbReference>
<comment type="subunit">
    <text evidence="9">Forms a complex with SecD. Part of the essential Sec protein translocation apparatus which comprises SecA, SecYEG and auxiliary proteins SecDF-YajC and YidC.</text>
</comment>
<feature type="transmembrane region" description="Helical" evidence="9">
    <location>
        <begin position="275"/>
        <end position="295"/>
    </location>
</feature>
<accession>A0AA49J080</accession>
<feature type="transmembrane region" description="Helical" evidence="9">
    <location>
        <begin position="251"/>
        <end position="269"/>
    </location>
</feature>
<comment type="similarity">
    <text evidence="9">Belongs to the SecD/SecF family. SecF subfamily.</text>
</comment>
<dbReference type="AlphaFoldDB" id="A0AA49J080"/>